<reference evidence="1" key="2">
    <citation type="journal article" date="2021" name="PeerJ">
        <title>Extensive microbial diversity within the chicken gut microbiome revealed by metagenomics and culture.</title>
        <authorList>
            <person name="Gilroy R."/>
            <person name="Ravi A."/>
            <person name="Getino M."/>
            <person name="Pursley I."/>
            <person name="Horton D.L."/>
            <person name="Alikhan N.F."/>
            <person name="Baker D."/>
            <person name="Gharbi K."/>
            <person name="Hall N."/>
            <person name="Watson M."/>
            <person name="Adriaenssens E.M."/>
            <person name="Foster-Nyarko E."/>
            <person name="Jarju S."/>
            <person name="Secka A."/>
            <person name="Antonio M."/>
            <person name="Oren A."/>
            <person name="Chaudhuri R.R."/>
            <person name="La Ragione R."/>
            <person name="Hildebrand F."/>
            <person name="Pallen M.J."/>
        </authorList>
    </citation>
    <scope>NUCLEOTIDE SEQUENCE</scope>
    <source>
        <strain evidence="1">35461</strain>
    </source>
</reference>
<protein>
    <submittedName>
        <fullName evidence="1">DUF669 domain-containing protein</fullName>
    </submittedName>
</protein>
<accession>A0A9D1T2P2</accession>
<dbReference type="Pfam" id="PF05037">
    <property type="entry name" value="DUF669"/>
    <property type="match status" value="1"/>
</dbReference>
<dbReference type="AlphaFoldDB" id="A0A9D1T2P2"/>
<comment type="caution">
    <text evidence="1">The sequence shown here is derived from an EMBL/GenBank/DDBJ whole genome shotgun (WGS) entry which is preliminary data.</text>
</comment>
<proteinExistence type="predicted"/>
<gene>
    <name evidence="1" type="ORF">IAC79_04740</name>
</gene>
<sequence>MAIFSFDATTVEAPNFEALPVGLYEVVITDSKLQETKSGNGTMLVLDLEVISGDYQGRKLWDRLNLVNPSSTAVEIARQTLASICRAVGVQQLTDTAVLHDKPLMASVALRRLPDGTTQNDIKRYQPRPDAAVAVATPQPVPVAPAARKVPWAK</sequence>
<dbReference type="Proteomes" id="UP000886845">
    <property type="component" value="Unassembled WGS sequence"/>
</dbReference>
<evidence type="ECO:0000313" key="2">
    <source>
        <dbReference type="Proteomes" id="UP000886845"/>
    </source>
</evidence>
<evidence type="ECO:0000313" key="1">
    <source>
        <dbReference type="EMBL" id="HIV09402.1"/>
    </source>
</evidence>
<dbReference type="InterPro" id="IPR007731">
    <property type="entry name" value="DUF669"/>
</dbReference>
<reference evidence="1" key="1">
    <citation type="submission" date="2020-10" db="EMBL/GenBank/DDBJ databases">
        <authorList>
            <person name="Gilroy R."/>
        </authorList>
    </citation>
    <scope>NUCLEOTIDE SEQUENCE</scope>
    <source>
        <strain evidence="1">35461</strain>
    </source>
</reference>
<name>A0A9D1T2P2_9BACT</name>
<dbReference type="EMBL" id="DVOR01000152">
    <property type="protein sequence ID" value="HIV09402.1"/>
    <property type="molecule type" value="Genomic_DNA"/>
</dbReference>
<organism evidence="1 2">
    <name type="scientific">Candidatus Spyradenecus faecavium</name>
    <dbReference type="NCBI Taxonomy" id="2840947"/>
    <lineage>
        <taxon>Bacteria</taxon>
        <taxon>Pseudomonadati</taxon>
        <taxon>Lentisphaerota</taxon>
        <taxon>Lentisphaeria</taxon>
        <taxon>Lentisphaerales</taxon>
        <taxon>Lentisphaeraceae</taxon>
        <taxon>Lentisphaeraceae incertae sedis</taxon>
        <taxon>Candidatus Spyradenecus</taxon>
    </lineage>
</organism>